<comment type="caution">
    <text evidence="1">The sequence shown here is derived from an EMBL/GenBank/DDBJ whole genome shotgun (WGS) entry which is preliminary data.</text>
</comment>
<dbReference type="Proteomes" id="UP000222310">
    <property type="component" value="Unassembled WGS sequence"/>
</dbReference>
<reference evidence="1 2" key="1">
    <citation type="submission" date="2015-02" db="EMBL/GenBank/DDBJ databases">
        <title>Nostoc linckia genome annotation.</title>
        <authorList>
            <person name="Zhou Z."/>
        </authorList>
    </citation>
    <scope>NUCLEOTIDE SEQUENCE [LARGE SCALE GENOMIC DNA]</scope>
    <source>
        <strain evidence="2">z8</strain>
    </source>
</reference>
<accession>A0A9Q6EN47</accession>
<name>A0A9Q6EN47_NOSLI</name>
<protein>
    <submittedName>
        <fullName evidence="1">Uncharacterized protein</fullName>
    </submittedName>
</protein>
<evidence type="ECO:0000313" key="1">
    <source>
        <dbReference type="EMBL" id="PHK06752.1"/>
    </source>
</evidence>
<dbReference type="EMBL" id="LAHD01000005">
    <property type="protein sequence ID" value="PHK06752.1"/>
    <property type="molecule type" value="Genomic_DNA"/>
</dbReference>
<sequence>MEVIKQKSCKSWCWNIFFKSYLIRFTIQYHHMRFLTFEWRLPGKPILHYLHWRGYQKLDFSPSFRDNNVYNFSIYLLVFELLFTTEGKYFRERV</sequence>
<organism evidence="1 2">
    <name type="scientific">Nostoc linckia z8</name>
    <dbReference type="NCBI Taxonomy" id="1628746"/>
    <lineage>
        <taxon>Bacteria</taxon>
        <taxon>Bacillati</taxon>
        <taxon>Cyanobacteriota</taxon>
        <taxon>Cyanophyceae</taxon>
        <taxon>Nostocales</taxon>
        <taxon>Nostocaceae</taxon>
        <taxon>Nostoc</taxon>
    </lineage>
</organism>
<gene>
    <name evidence="1" type="ORF">VF08_03195</name>
</gene>
<proteinExistence type="predicted"/>
<dbReference type="AlphaFoldDB" id="A0A9Q6EN47"/>
<evidence type="ECO:0000313" key="2">
    <source>
        <dbReference type="Proteomes" id="UP000222310"/>
    </source>
</evidence>